<feature type="binding site" evidence="6">
    <location>
        <begin position="72"/>
        <end position="76"/>
    </location>
    <ligand>
        <name>GTP</name>
        <dbReference type="ChEBI" id="CHEBI:37565"/>
    </ligand>
</feature>
<dbReference type="Pfam" id="PF07650">
    <property type="entry name" value="KH_2"/>
    <property type="match status" value="1"/>
</dbReference>
<dbReference type="InterPro" id="IPR005662">
    <property type="entry name" value="GTPase_Era-like"/>
</dbReference>
<accession>A0A2M7G6F3</accession>
<dbReference type="FunFam" id="3.30.300.20:FF:000003">
    <property type="entry name" value="GTPase Era"/>
    <property type="match status" value="1"/>
</dbReference>
<dbReference type="GO" id="GO:0043024">
    <property type="term" value="F:ribosomal small subunit binding"/>
    <property type="evidence" value="ECO:0007669"/>
    <property type="project" value="TreeGrafter"/>
</dbReference>
<dbReference type="GO" id="GO:0070181">
    <property type="term" value="F:small ribosomal subunit rRNA binding"/>
    <property type="evidence" value="ECO:0007669"/>
    <property type="project" value="UniProtKB-UniRule"/>
</dbReference>
<feature type="region of interest" description="G3" evidence="7">
    <location>
        <begin position="72"/>
        <end position="75"/>
    </location>
</feature>
<feature type="region of interest" description="G1" evidence="7">
    <location>
        <begin position="24"/>
        <end position="31"/>
    </location>
</feature>
<dbReference type="NCBIfam" id="TIGR00231">
    <property type="entry name" value="small_GTP"/>
    <property type="match status" value="1"/>
</dbReference>
<evidence type="ECO:0000256" key="8">
    <source>
        <dbReference type="RuleBase" id="RU003761"/>
    </source>
</evidence>
<evidence type="ECO:0000256" key="7">
    <source>
        <dbReference type="PROSITE-ProRule" id="PRU01050"/>
    </source>
</evidence>
<organism evidence="11 12">
    <name type="scientific">bacterium (Candidatus Blackallbacteria) CG17_big_fil_post_rev_8_21_14_2_50_48_46</name>
    <dbReference type="NCBI Taxonomy" id="2014261"/>
    <lineage>
        <taxon>Bacteria</taxon>
        <taxon>Candidatus Blackallbacteria</taxon>
    </lineage>
</organism>
<feature type="region of interest" description="G5" evidence="7">
    <location>
        <begin position="163"/>
        <end position="165"/>
    </location>
</feature>
<dbReference type="InterPro" id="IPR027417">
    <property type="entry name" value="P-loop_NTPase"/>
</dbReference>
<dbReference type="InterPro" id="IPR030388">
    <property type="entry name" value="G_ERA_dom"/>
</dbReference>
<sequence length="315" mass="35697">MILICRKKNNVPESLKSGFVSLVGRPNVGKSTLLNHLIGEKVAIVSKRPQTTRSCLRGILSDPDRGQVIFVDTPGIHKPKHLMAKSIIEQAMHVLQEVDWHLFVVDATEAPGPGDRFIADVLANKAPQTFLLVNKVDKLPKGQKEQFLKAYTDLGHFRKVFQISAKHSEGLDEVMTALFKELPVGPALYPEDEYTDQTERVMVAELIREQVFRRTGNEIPHATSVYIEQYKQRTADLTYISAVIVVERDTQKRIVIGKQGQKLKEIGEAARLTISSFLGTQIYLELFVKVMPHWRNERKKLMELGYEVERNAEKG</sequence>
<dbReference type="Proteomes" id="UP000231019">
    <property type="component" value="Unassembled WGS sequence"/>
</dbReference>
<dbReference type="InterPro" id="IPR015946">
    <property type="entry name" value="KH_dom-like_a/b"/>
</dbReference>
<comment type="function">
    <text evidence="6">An essential GTPase that binds both GDP and GTP, with rapid nucleotide exchange. Plays a role in 16S rRNA processing and 30S ribosomal subunit biogenesis and possibly also in cell cycle regulation and energy metabolism.</text>
</comment>
<keyword evidence="3 6" id="KW-0547">Nucleotide-binding</keyword>
<dbReference type="NCBIfam" id="TIGR00436">
    <property type="entry name" value="era"/>
    <property type="match status" value="1"/>
</dbReference>
<dbReference type="Gene3D" id="3.30.300.20">
    <property type="match status" value="1"/>
</dbReference>
<feature type="binding site" evidence="6">
    <location>
        <begin position="134"/>
        <end position="137"/>
    </location>
    <ligand>
        <name>GTP</name>
        <dbReference type="ChEBI" id="CHEBI:37565"/>
    </ligand>
</feature>
<keyword evidence="6" id="KW-0472">Membrane</keyword>
<keyword evidence="4 6" id="KW-0694">RNA-binding</keyword>
<keyword evidence="6" id="KW-1003">Cell membrane</keyword>
<feature type="domain" description="KH type-2" evidence="9">
    <location>
        <begin position="207"/>
        <end position="292"/>
    </location>
</feature>
<dbReference type="InterPro" id="IPR004044">
    <property type="entry name" value="KH_dom_type_2"/>
</dbReference>
<dbReference type="SUPFAM" id="SSF54814">
    <property type="entry name" value="Prokaryotic type KH domain (KH-domain type II)"/>
    <property type="match status" value="1"/>
</dbReference>
<evidence type="ECO:0000313" key="12">
    <source>
        <dbReference type="Proteomes" id="UP000231019"/>
    </source>
</evidence>
<dbReference type="InterPro" id="IPR005225">
    <property type="entry name" value="Small_GTP-bd"/>
</dbReference>
<dbReference type="HAMAP" id="MF_00367">
    <property type="entry name" value="GTPase_Era"/>
    <property type="match status" value="1"/>
</dbReference>
<dbReference type="PROSITE" id="PS51713">
    <property type="entry name" value="G_ERA"/>
    <property type="match status" value="1"/>
</dbReference>
<feature type="region of interest" description="G4" evidence="7">
    <location>
        <begin position="134"/>
        <end position="137"/>
    </location>
</feature>
<dbReference type="PANTHER" id="PTHR42698:SF1">
    <property type="entry name" value="GTPASE ERA, MITOCHONDRIAL"/>
    <property type="match status" value="1"/>
</dbReference>
<dbReference type="EMBL" id="PFFQ01000023">
    <property type="protein sequence ID" value="PIW17575.1"/>
    <property type="molecule type" value="Genomic_DNA"/>
</dbReference>
<dbReference type="InterPro" id="IPR006073">
    <property type="entry name" value="GTP-bd"/>
</dbReference>
<comment type="subunit">
    <text evidence="6">Monomer.</text>
</comment>
<evidence type="ECO:0000256" key="1">
    <source>
        <dbReference type="ARBA" id="ARBA00007921"/>
    </source>
</evidence>
<dbReference type="SUPFAM" id="SSF52540">
    <property type="entry name" value="P-loop containing nucleoside triphosphate hydrolases"/>
    <property type="match status" value="1"/>
</dbReference>
<dbReference type="PROSITE" id="PS50823">
    <property type="entry name" value="KH_TYPE_2"/>
    <property type="match status" value="1"/>
</dbReference>
<keyword evidence="5 6" id="KW-0342">GTP-binding</keyword>
<evidence type="ECO:0000256" key="2">
    <source>
        <dbReference type="ARBA" id="ARBA00020484"/>
    </source>
</evidence>
<dbReference type="AlphaFoldDB" id="A0A2M7G6F3"/>
<dbReference type="GO" id="GO:0005829">
    <property type="term" value="C:cytosol"/>
    <property type="evidence" value="ECO:0007669"/>
    <property type="project" value="TreeGrafter"/>
</dbReference>
<evidence type="ECO:0000256" key="3">
    <source>
        <dbReference type="ARBA" id="ARBA00022741"/>
    </source>
</evidence>
<feature type="region of interest" description="G2" evidence="7">
    <location>
        <begin position="50"/>
        <end position="54"/>
    </location>
</feature>
<comment type="caution">
    <text evidence="11">The sequence shown here is derived from an EMBL/GenBank/DDBJ whole genome shotgun (WGS) entry which is preliminary data.</text>
</comment>
<evidence type="ECO:0000256" key="5">
    <source>
        <dbReference type="ARBA" id="ARBA00023134"/>
    </source>
</evidence>
<proteinExistence type="inferred from homology"/>
<dbReference type="GO" id="GO:0005525">
    <property type="term" value="F:GTP binding"/>
    <property type="evidence" value="ECO:0007669"/>
    <property type="project" value="UniProtKB-UniRule"/>
</dbReference>
<comment type="similarity">
    <text evidence="1 6 7 8">Belongs to the TRAFAC class TrmE-Era-EngA-EngB-Septin-like GTPase superfamily. Era GTPase family.</text>
</comment>
<keyword evidence="6" id="KW-0690">Ribosome biogenesis</keyword>
<evidence type="ECO:0000313" key="11">
    <source>
        <dbReference type="EMBL" id="PIW17575.1"/>
    </source>
</evidence>
<comment type="subcellular location">
    <subcellularLocation>
        <location evidence="6">Cytoplasm</location>
    </subcellularLocation>
    <subcellularLocation>
        <location evidence="6">Cell membrane</location>
        <topology evidence="6">Peripheral membrane protein</topology>
    </subcellularLocation>
</comment>
<evidence type="ECO:0000256" key="6">
    <source>
        <dbReference type="HAMAP-Rule" id="MF_00367"/>
    </source>
</evidence>
<name>A0A2M7G6F3_9BACT</name>
<dbReference type="Gene3D" id="3.40.50.300">
    <property type="entry name" value="P-loop containing nucleotide triphosphate hydrolases"/>
    <property type="match status" value="1"/>
</dbReference>
<dbReference type="GO" id="GO:0005886">
    <property type="term" value="C:plasma membrane"/>
    <property type="evidence" value="ECO:0007669"/>
    <property type="project" value="UniProtKB-SubCell"/>
</dbReference>
<dbReference type="NCBIfam" id="NF000908">
    <property type="entry name" value="PRK00089.1"/>
    <property type="match status" value="1"/>
</dbReference>
<evidence type="ECO:0000256" key="4">
    <source>
        <dbReference type="ARBA" id="ARBA00022884"/>
    </source>
</evidence>
<feature type="domain" description="Era-type G" evidence="10">
    <location>
        <begin position="16"/>
        <end position="184"/>
    </location>
</feature>
<keyword evidence="6" id="KW-0963">Cytoplasm</keyword>
<dbReference type="Pfam" id="PF01926">
    <property type="entry name" value="MMR_HSR1"/>
    <property type="match status" value="1"/>
</dbReference>
<feature type="binding site" evidence="6">
    <location>
        <begin position="24"/>
        <end position="31"/>
    </location>
    <ligand>
        <name>GTP</name>
        <dbReference type="ChEBI" id="CHEBI:37565"/>
    </ligand>
</feature>
<dbReference type="PANTHER" id="PTHR42698">
    <property type="entry name" value="GTPASE ERA"/>
    <property type="match status" value="1"/>
</dbReference>
<dbReference type="InterPro" id="IPR009019">
    <property type="entry name" value="KH_sf_prok-type"/>
</dbReference>
<reference evidence="11 12" key="1">
    <citation type="submission" date="2017-09" db="EMBL/GenBank/DDBJ databases">
        <title>Depth-based differentiation of microbial function through sediment-hosted aquifers and enrichment of novel symbionts in the deep terrestrial subsurface.</title>
        <authorList>
            <person name="Probst A.J."/>
            <person name="Ladd B."/>
            <person name="Jarett J.K."/>
            <person name="Geller-Mcgrath D.E."/>
            <person name="Sieber C.M."/>
            <person name="Emerson J.B."/>
            <person name="Anantharaman K."/>
            <person name="Thomas B.C."/>
            <person name="Malmstrom R."/>
            <person name="Stieglmeier M."/>
            <person name="Klingl A."/>
            <person name="Woyke T."/>
            <person name="Ryan C.M."/>
            <person name="Banfield J.F."/>
        </authorList>
    </citation>
    <scope>NUCLEOTIDE SEQUENCE [LARGE SCALE GENOMIC DNA]</scope>
    <source>
        <strain evidence="11">CG17_big_fil_post_rev_8_21_14_2_50_48_46</strain>
    </source>
</reference>
<dbReference type="GO" id="GO:0000028">
    <property type="term" value="P:ribosomal small subunit assembly"/>
    <property type="evidence" value="ECO:0007669"/>
    <property type="project" value="TreeGrafter"/>
</dbReference>
<protein>
    <recommendedName>
        <fullName evidence="2 6">GTPase Era</fullName>
    </recommendedName>
</protein>
<evidence type="ECO:0000259" key="10">
    <source>
        <dbReference type="PROSITE" id="PS51713"/>
    </source>
</evidence>
<dbReference type="CDD" id="cd04163">
    <property type="entry name" value="Era"/>
    <property type="match status" value="1"/>
</dbReference>
<dbReference type="GO" id="GO:0003924">
    <property type="term" value="F:GTPase activity"/>
    <property type="evidence" value="ECO:0007669"/>
    <property type="project" value="UniProtKB-UniRule"/>
</dbReference>
<dbReference type="CDD" id="cd22534">
    <property type="entry name" value="KH-II_Era"/>
    <property type="match status" value="1"/>
</dbReference>
<gene>
    <name evidence="6" type="primary">era</name>
    <name evidence="11" type="ORF">COW36_08755</name>
</gene>
<keyword evidence="6" id="KW-0699">rRNA-binding</keyword>
<evidence type="ECO:0000259" key="9">
    <source>
        <dbReference type="PROSITE" id="PS50823"/>
    </source>
</evidence>